<evidence type="ECO:0000313" key="3">
    <source>
        <dbReference type="Proteomes" id="UP000233556"/>
    </source>
</evidence>
<reference evidence="3" key="2">
    <citation type="submission" date="2017-12" db="EMBL/GenBank/DDBJ databases">
        <title>Genome sequence of the Bar-tailed Godwit (Limosa lapponica baueri).</title>
        <authorList>
            <person name="Lima N.C.B."/>
            <person name="Parody-Merino A.M."/>
            <person name="Battley P.F."/>
            <person name="Fidler A.E."/>
            <person name="Prosdocimi F."/>
        </authorList>
    </citation>
    <scope>NUCLEOTIDE SEQUENCE [LARGE SCALE GENOMIC DNA]</scope>
</reference>
<protein>
    <submittedName>
        <fullName evidence="2">Uncharacterized protein</fullName>
    </submittedName>
</protein>
<dbReference type="Proteomes" id="UP000233556">
    <property type="component" value="Unassembled WGS sequence"/>
</dbReference>
<evidence type="ECO:0000313" key="2">
    <source>
        <dbReference type="EMBL" id="PKU41151.1"/>
    </source>
</evidence>
<gene>
    <name evidence="2" type="ORF">llap_8542</name>
</gene>
<dbReference type="AlphaFoldDB" id="A0A2I0U554"/>
<feature type="region of interest" description="Disordered" evidence="1">
    <location>
        <begin position="1"/>
        <end position="30"/>
    </location>
</feature>
<sequence length="429" mass="48650">MLEKRREEKRREEKRREEKRREEKRREEKRRRLRGDFIAAFQHLKRAYKDRHVPCVQGPMITNQKITRGDVKQQNPASMGNIDKRGPNGSDANCSYTSVLVHIGDLKPSNRVDTSSVSSGKEWECFSLAVLKGGWELQLAVGSSSGSSDMLLKLLAIQMHCNGITGAKLQEANISTAPRYDLFTTTETSVRHYIDIQSSDGQPEESCFQGGPGLDLHPARFSQELRMALTGYGEPNLLVYCRLNMSQQCAQVAKKAKGILVCIRNSVVSRTREVIISLYSALMRPHLKYCIQFWAPYHKKDIEVLKQVQRKATKLVRGLGNKPDEEQLRELGLFSLEKRRLNGDLIALYNSLKGGCREAGVGLFSQVTGNGTRGNGLKLRQGRFRLDIRKNFYTESVIKPWNGLPREVVEAPSLEVFKRRVDIVLSDMV</sequence>
<keyword evidence="3" id="KW-1185">Reference proteome</keyword>
<proteinExistence type="predicted"/>
<reference evidence="3" key="1">
    <citation type="submission" date="2017-11" db="EMBL/GenBank/DDBJ databases">
        <authorList>
            <person name="Lima N.C."/>
            <person name="Parody-Merino A.M."/>
            <person name="Battley P.F."/>
            <person name="Fidler A.E."/>
            <person name="Prosdocimi F."/>
        </authorList>
    </citation>
    <scope>NUCLEOTIDE SEQUENCE [LARGE SCALE GENOMIC DNA]</scope>
</reference>
<dbReference type="EMBL" id="KZ506158">
    <property type="protein sequence ID" value="PKU41151.1"/>
    <property type="molecule type" value="Genomic_DNA"/>
</dbReference>
<dbReference type="PANTHER" id="PTHR33332">
    <property type="entry name" value="REVERSE TRANSCRIPTASE DOMAIN-CONTAINING PROTEIN"/>
    <property type="match status" value="1"/>
</dbReference>
<name>A0A2I0U554_LIMLA</name>
<organism evidence="2 3">
    <name type="scientific">Limosa lapponica baueri</name>
    <dbReference type="NCBI Taxonomy" id="1758121"/>
    <lineage>
        <taxon>Eukaryota</taxon>
        <taxon>Metazoa</taxon>
        <taxon>Chordata</taxon>
        <taxon>Craniata</taxon>
        <taxon>Vertebrata</taxon>
        <taxon>Euteleostomi</taxon>
        <taxon>Archelosauria</taxon>
        <taxon>Archosauria</taxon>
        <taxon>Dinosauria</taxon>
        <taxon>Saurischia</taxon>
        <taxon>Theropoda</taxon>
        <taxon>Coelurosauria</taxon>
        <taxon>Aves</taxon>
        <taxon>Neognathae</taxon>
        <taxon>Neoaves</taxon>
        <taxon>Charadriiformes</taxon>
        <taxon>Scolopacidae</taxon>
        <taxon>Limosa</taxon>
    </lineage>
</organism>
<accession>A0A2I0U554</accession>
<dbReference type="OrthoDB" id="276744at2759"/>
<evidence type="ECO:0000256" key="1">
    <source>
        <dbReference type="SAM" id="MobiDB-lite"/>
    </source>
</evidence>
<feature type="region of interest" description="Disordered" evidence="1">
    <location>
        <begin position="71"/>
        <end position="90"/>
    </location>
</feature>
<feature type="compositionally biased region" description="Basic and acidic residues" evidence="1">
    <location>
        <begin position="1"/>
        <end position="26"/>
    </location>
</feature>